<sequence>MSPFSLVQQSSNPVSSVLVVFCFIACRSTYGMSFQAPLPVLKSVLQCCTNTDIKALLVFICILGDFPRLPFFESFLLRWVNFLTSSFARFWNCIRFSHLHWSWVSSRGF</sequence>
<dbReference type="AlphaFoldDB" id="A6HQZ8"/>
<evidence type="ECO:0000313" key="2">
    <source>
        <dbReference type="Proteomes" id="UP000234681"/>
    </source>
</evidence>
<feature type="non-terminal residue" evidence="1">
    <location>
        <position position="109"/>
    </location>
</feature>
<reference evidence="1 2" key="1">
    <citation type="submission" date="2005-09" db="EMBL/GenBank/DDBJ databases">
        <authorList>
            <person name="Mural R.J."/>
            <person name="Li P.W."/>
            <person name="Adams M.D."/>
            <person name="Amanatides P.G."/>
            <person name="Baden-Tillson H."/>
            <person name="Barnstead M."/>
            <person name="Chin S.H."/>
            <person name="Dew I."/>
            <person name="Evans C.A."/>
            <person name="Ferriera S."/>
            <person name="Flanigan M."/>
            <person name="Fosler C."/>
            <person name="Glodek A."/>
            <person name="Gu Z."/>
            <person name="Holt R.A."/>
            <person name="Jennings D."/>
            <person name="Kraft C.L."/>
            <person name="Lu F."/>
            <person name="Nguyen T."/>
            <person name="Nusskern D.R."/>
            <person name="Pfannkoch C.M."/>
            <person name="Sitter C."/>
            <person name="Sutton G.G."/>
            <person name="Venter J.C."/>
            <person name="Wang Z."/>
            <person name="Woodage T."/>
            <person name="Zheng X.H."/>
            <person name="Zhong F."/>
        </authorList>
    </citation>
    <scope>NUCLEOTIDE SEQUENCE [LARGE SCALE GENOMIC DNA]</scope>
    <source>
        <strain>BN</strain>
        <strain evidence="2">Sprague-Dawley</strain>
    </source>
</reference>
<protein>
    <submittedName>
        <fullName evidence="1">RCG59557</fullName>
    </submittedName>
</protein>
<accession>A6HQZ8</accession>
<proteinExistence type="predicted"/>
<evidence type="ECO:0000313" key="1">
    <source>
        <dbReference type="EMBL" id="EDM16424.1"/>
    </source>
</evidence>
<dbReference type="Proteomes" id="UP000234681">
    <property type="component" value="Chromosome 7"/>
</dbReference>
<dbReference type="EMBL" id="CH473950">
    <property type="protein sequence ID" value="EDM16424.1"/>
    <property type="molecule type" value="Genomic_DNA"/>
</dbReference>
<gene>
    <name evidence="1" type="ORF">rCG_59557</name>
</gene>
<organism evidence="1 2">
    <name type="scientific">Rattus norvegicus</name>
    <name type="common">Rat</name>
    <dbReference type="NCBI Taxonomy" id="10116"/>
    <lineage>
        <taxon>Eukaryota</taxon>
        <taxon>Metazoa</taxon>
        <taxon>Chordata</taxon>
        <taxon>Craniata</taxon>
        <taxon>Vertebrata</taxon>
        <taxon>Euteleostomi</taxon>
        <taxon>Mammalia</taxon>
        <taxon>Eutheria</taxon>
        <taxon>Euarchontoglires</taxon>
        <taxon>Glires</taxon>
        <taxon>Rodentia</taxon>
        <taxon>Myomorpha</taxon>
        <taxon>Muroidea</taxon>
        <taxon>Muridae</taxon>
        <taxon>Murinae</taxon>
        <taxon>Rattus</taxon>
    </lineage>
</organism>
<name>A6HQZ8_RAT</name>